<protein>
    <submittedName>
        <fullName evidence="2">Uncharacterized protein</fullName>
    </submittedName>
</protein>
<keyword evidence="1" id="KW-0812">Transmembrane</keyword>
<gene>
    <name evidence="2" type="ORF">PCOR1329_LOCUS78880</name>
</gene>
<name>A0ABN9XVE8_9DINO</name>
<comment type="caution">
    <text evidence="2">The sequence shown here is derived from an EMBL/GenBank/DDBJ whole genome shotgun (WGS) entry which is preliminary data.</text>
</comment>
<dbReference type="Proteomes" id="UP001189429">
    <property type="component" value="Unassembled WGS sequence"/>
</dbReference>
<sequence length="99" mass="11369">MLSPSVVLLPIVYWPQLALVLMPRNVKQLEVLWQPLLNLSLASFYLEVELCVLVGMMGSWTVLAIVAVIRFWSLPVLGLMFVLELMLSLVWRLPYRTQV</sequence>
<accession>A0ABN9XVE8</accession>
<reference evidence="2" key="1">
    <citation type="submission" date="2023-10" db="EMBL/GenBank/DDBJ databases">
        <authorList>
            <person name="Chen Y."/>
            <person name="Shah S."/>
            <person name="Dougan E. K."/>
            <person name="Thang M."/>
            <person name="Chan C."/>
        </authorList>
    </citation>
    <scope>NUCLEOTIDE SEQUENCE [LARGE SCALE GENOMIC DNA]</scope>
</reference>
<evidence type="ECO:0000313" key="2">
    <source>
        <dbReference type="EMBL" id="CAK0902191.1"/>
    </source>
</evidence>
<evidence type="ECO:0000256" key="1">
    <source>
        <dbReference type="SAM" id="Phobius"/>
    </source>
</evidence>
<proteinExistence type="predicted"/>
<keyword evidence="1" id="KW-0472">Membrane</keyword>
<dbReference type="EMBL" id="CAUYUJ010021037">
    <property type="protein sequence ID" value="CAK0902191.1"/>
    <property type="molecule type" value="Genomic_DNA"/>
</dbReference>
<organism evidence="2 3">
    <name type="scientific">Prorocentrum cordatum</name>
    <dbReference type="NCBI Taxonomy" id="2364126"/>
    <lineage>
        <taxon>Eukaryota</taxon>
        <taxon>Sar</taxon>
        <taxon>Alveolata</taxon>
        <taxon>Dinophyceae</taxon>
        <taxon>Prorocentrales</taxon>
        <taxon>Prorocentraceae</taxon>
        <taxon>Prorocentrum</taxon>
    </lineage>
</organism>
<feature type="transmembrane region" description="Helical" evidence="1">
    <location>
        <begin position="72"/>
        <end position="91"/>
    </location>
</feature>
<keyword evidence="3" id="KW-1185">Reference proteome</keyword>
<evidence type="ECO:0000313" key="3">
    <source>
        <dbReference type="Proteomes" id="UP001189429"/>
    </source>
</evidence>
<feature type="transmembrane region" description="Helical" evidence="1">
    <location>
        <begin position="44"/>
        <end position="66"/>
    </location>
</feature>
<keyword evidence="1" id="KW-1133">Transmembrane helix</keyword>